<dbReference type="Proteomes" id="UP000193778">
    <property type="component" value="Unassembled WGS sequence"/>
</dbReference>
<proteinExistence type="inferred from homology"/>
<evidence type="ECO:0000256" key="2">
    <source>
        <dbReference type="SAM" id="Phobius"/>
    </source>
</evidence>
<reference evidence="5" key="1">
    <citation type="submission" date="2017-03" db="EMBL/GenBank/DDBJ databases">
        <authorList>
            <person name="Rodrigo-Torres L."/>
            <person name="Arahal R.D."/>
            <person name="Lucena T."/>
        </authorList>
    </citation>
    <scope>NUCLEOTIDE SEQUENCE [LARGE SCALE GENOMIC DNA]</scope>
    <source>
        <strain evidence="5">CECT 8411</strain>
    </source>
</reference>
<dbReference type="InterPro" id="IPR006143">
    <property type="entry name" value="RND_pump_MFP"/>
</dbReference>
<dbReference type="Gene3D" id="2.40.50.100">
    <property type="match status" value="1"/>
</dbReference>
<dbReference type="GO" id="GO:1990281">
    <property type="term" value="C:efflux pump complex"/>
    <property type="evidence" value="ECO:0007669"/>
    <property type="project" value="TreeGrafter"/>
</dbReference>
<dbReference type="NCBIfam" id="TIGR01730">
    <property type="entry name" value="RND_mfp"/>
    <property type="match status" value="1"/>
</dbReference>
<feature type="transmembrane region" description="Helical" evidence="2">
    <location>
        <begin position="27"/>
        <end position="45"/>
    </location>
</feature>
<gene>
    <name evidence="4" type="primary">mdtA_3</name>
    <name evidence="4" type="ORF">RUM8411_01484</name>
</gene>
<dbReference type="OrthoDB" id="9813967at2"/>
<keyword evidence="2" id="KW-0812">Transmembrane</keyword>
<dbReference type="SUPFAM" id="SSF111369">
    <property type="entry name" value="HlyD-like secretion proteins"/>
    <property type="match status" value="1"/>
</dbReference>
<evidence type="ECO:0000256" key="1">
    <source>
        <dbReference type="ARBA" id="ARBA00009477"/>
    </source>
</evidence>
<dbReference type="Gene3D" id="2.40.30.170">
    <property type="match status" value="1"/>
</dbReference>
<evidence type="ECO:0000313" key="5">
    <source>
        <dbReference type="Proteomes" id="UP000193778"/>
    </source>
</evidence>
<evidence type="ECO:0000313" key="4">
    <source>
        <dbReference type="EMBL" id="SLN35354.1"/>
    </source>
</evidence>
<keyword evidence="2" id="KW-0472">Membrane</keyword>
<dbReference type="RefSeq" id="WP_085822041.1">
    <property type="nucleotide sequence ID" value="NZ_FWFP01000004.1"/>
</dbReference>
<keyword evidence="5" id="KW-1185">Reference proteome</keyword>
<dbReference type="Gene3D" id="2.40.420.20">
    <property type="match status" value="1"/>
</dbReference>
<evidence type="ECO:0000259" key="3">
    <source>
        <dbReference type="Pfam" id="PF25917"/>
    </source>
</evidence>
<dbReference type="AlphaFoldDB" id="A0A1X6YZ41"/>
<organism evidence="4 5">
    <name type="scientific">Ruegeria meonggei</name>
    <dbReference type="NCBI Taxonomy" id="1446476"/>
    <lineage>
        <taxon>Bacteria</taxon>
        <taxon>Pseudomonadati</taxon>
        <taxon>Pseudomonadota</taxon>
        <taxon>Alphaproteobacteria</taxon>
        <taxon>Rhodobacterales</taxon>
        <taxon>Roseobacteraceae</taxon>
        <taxon>Ruegeria</taxon>
    </lineage>
</organism>
<accession>A0A1X6YZ41</accession>
<dbReference type="Pfam" id="PF25917">
    <property type="entry name" value="BSH_RND"/>
    <property type="match status" value="1"/>
</dbReference>
<dbReference type="InterPro" id="IPR058625">
    <property type="entry name" value="MdtA-like_BSH"/>
</dbReference>
<dbReference type="GO" id="GO:0015562">
    <property type="term" value="F:efflux transmembrane transporter activity"/>
    <property type="evidence" value="ECO:0007669"/>
    <property type="project" value="TreeGrafter"/>
</dbReference>
<keyword evidence="2" id="KW-1133">Transmembrane helix</keyword>
<feature type="domain" description="Multidrug resistance protein MdtA-like barrel-sandwich hybrid" evidence="3">
    <location>
        <begin position="92"/>
        <end position="226"/>
    </location>
</feature>
<dbReference type="Gene3D" id="1.10.287.470">
    <property type="entry name" value="Helix hairpin bin"/>
    <property type="match status" value="1"/>
</dbReference>
<comment type="similarity">
    <text evidence="1">Belongs to the membrane fusion protein (MFP) (TC 8.A.1) family.</text>
</comment>
<dbReference type="PANTHER" id="PTHR30469:SF11">
    <property type="entry name" value="BLL4320 PROTEIN"/>
    <property type="match status" value="1"/>
</dbReference>
<sequence>MPNSENDIAANDKPSLASRLFRGGVRLGLTVSVIAVAAGTVYFGASELSRRANAVPAPDAAAVTPVSVTPIRQESSYLVDRVFIGQVEPKRAADISFELNGTLSDIMVDEGDEVDRGQLLATLDIALLEVERDRLTASRDAIAAQLVFAQKTVKRNAKLIEQGFTSQARLDEAIALQDELLSKMGELDAALRDVTVRIEKSSIKAPFAGRITTRHVDGGETLRSGDLVLGMVEIVSPQVRIGIPLDIDPALLSDVQIEIAGESFHAQLDTLRPDIDPLTRTRTAVFDLKDGLRVTFGQTARVHINDPVESDGTWVPTTSLKEGSRGQWTLLVADTQKTVRVATVEVLHAENERVFVRGEFPEGTVLIDQGPQRVTVGQHVAFDTQK</sequence>
<protein>
    <submittedName>
        <fullName evidence="4">Multidrug resistance protein MdtA</fullName>
    </submittedName>
</protein>
<dbReference type="PANTHER" id="PTHR30469">
    <property type="entry name" value="MULTIDRUG RESISTANCE PROTEIN MDTA"/>
    <property type="match status" value="1"/>
</dbReference>
<name>A0A1X6YZ41_9RHOB</name>
<dbReference type="EMBL" id="FWFP01000004">
    <property type="protein sequence ID" value="SLN35354.1"/>
    <property type="molecule type" value="Genomic_DNA"/>
</dbReference>